<gene>
    <name evidence="3" type="ORF">TAV2_LOCUS14354</name>
</gene>
<protein>
    <submittedName>
        <fullName evidence="3">Uncharacterized protein</fullName>
    </submittedName>
</protein>
<proteinExistence type="predicted"/>
<feature type="compositionally biased region" description="Polar residues" evidence="1">
    <location>
        <begin position="36"/>
        <end position="46"/>
    </location>
</feature>
<feature type="region of interest" description="Disordered" evidence="1">
    <location>
        <begin position="313"/>
        <end position="342"/>
    </location>
</feature>
<reference evidence="3 4" key="1">
    <citation type="submission" date="2022-03" db="EMBL/GenBank/DDBJ databases">
        <authorList>
            <person name="Nunn A."/>
            <person name="Chopra R."/>
            <person name="Nunn A."/>
            <person name="Contreras Garrido A."/>
        </authorList>
    </citation>
    <scope>NUCLEOTIDE SEQUENCE [LARGE SCALE GENOMIC DNA]</scope>
</reference>
<accession>A0AAU9S4U1</accession>
<feature type="region of interest" description="Disordered" evidence="1">
    <location>
        <begin position="219"/>
        <end position="240"/>
    </location>
</feature>
<keyword evidence="2" id="KW-1133">Transmembrane helix</keyword>
<evidence type="ECO:0000313" key="4">
    <source>
        <dbReference type="Proteomes" id="UP000836841"/>
    </source>
</evidence>
<evidence type="ECO:0000256" key="2">
    <source>
        <dbReference type="SAM" id="Phobius"/>
    </source>
</evidence>
<organism evidence="3 4">
    <name type="scientific">Thlaspi arvense</name>
    <name type="common">Field penny-cress</name>
    <dbReference type="NCBI Taxonomy" id="13288"/>
    <lineage>
        <taxon>Eukaryota</taxon>
        <taxon>Viridiplantae</taxon>
        <taxon>Streptophyta</taxon>
        <taxon>Embryophyta</taxon>
        <taxon>Tracheophyta</taxon>
        <taxon>Spermatophyta</taxon>
        <taxon>Magnoliopsida</taxon>
        <taxon>eudicotyledons</taxon>
        <taxon>Gunneridae</taxon>
        <taxon>Pentapetalae</taxon>
        <taxon>rosids</taxon>
        <taxon>malvids</taxon>
        <taxon>Brassicales</taxon>
        <taxon>Brassicaceae</taxon>
        <taxon>Thlaspideae</taxon>
        <taxon>Thlaspi</taxon>
    </lineage>
</organism>
<dbReference type="EMBL" id="OU466860">
    <property type="protein sequence ID" value="CAH2058538.1"/>
    <property type="molecule type" value="Genomic_DNA"/>
</dbReference>
<evidence type="ECO:0000256" key="1">
    <source>
        <dbReference type="SAM" id="MobiDB-lite"/>
    </source>
</evidence>
<feature type="region of interest" description="Disordered" evidence="1">
    <location>
        <begin position="36"/>
        <end position="56"/>
    </location>
</feature>
<keyword evidence="2" id="KW-0812">Transmembrane</keyword>
<keyword evidence="4" id="KW-1185">Reference proteome</keyword>
<dbReference type="AlphaFoldDB" id="A0AAU9S4U1"/>
<feature type="compositionally biased region" description="Basic and acidic residues" evidence="1">
    <location>
        <begin position="317"/>
        <end position="326"/>
    </location>
</feature>
<feature type="transmembrane region" description="Helical" evidence="2">
    <location>
        <begin position="349"/>
        <end position="373"/>
    </location>
</feature>
<evidence type="ECO:0000313" key="3">
    <source>
        <dbReference type="EMBL" id="CAH2058538.1"/>
    </source>
</evidence>
<feature type="compositionally biased region" description="Polar residues" evidence="1">
    <location>
        <begin position="333"/>
        <end position="342"/>
    </location>
</feature>
<name>A0AAU9S4U1_THLAR</name>
<sequence length="425" mass="48687">MMSSLNYPHCQTDAITCENAPKGQNTKAEHIITNSGHKNRNTQMNTHCPGPPGQSRSLKIKMERDSMKKVRVPCNFCDFFSSRSEQSLEEQDHEAVKEVERLRLLIKRMTGEDESVSFSELLALESHLQDVQLIVADQRTKVKLEEDERLRKQGDSFVSSEEEGQDDGTAPLLKMMREFERRSSESAQSELERLWLLNEYENEWQRARRHDFLRPAPIRKSSNACQDGSEGPKAGTKKGTDCKAAQSSAEQERCFSDDDTCLPLRLLLVSRELSKFHNRYYRRRRVQMKLKRRGRRDLTKKAGVLCDFCGLSSSSSRCEERPHIQDDEVVSEPQGSRRPSSGTWRMSRFLGLLLNEFLVFFCGLVLIYGGVCLTPRRRMSGRELVGVAYSELILVAEEIHRGLAGLHEQMYGPRSDQIAAQQKEH</sequence>
<dbReference type="Proteomes" id="UP000836841">
    <property type="component" value="Chromosome 4"/>
</dbReference>
<feature type="region of interest" description="Disordered" evidence="1">
    <location>
        <begin position="146"/>
        <end position="168"/>
    </location>
</feature>
<keyword evidence="2" id="KW-0472">Membrane</keyword>